<dbReference type="RefSeq" id="WP_126773794.1">
    <property type="nucleotide sequence ID" value="NZ_PIPX01000003.1"/>
</dbReference>
<feature type="compositionally biased region" description="Polar residues" evidence="1">
    <location>
        <begin position="1"/>
        <end position="26"/>
    </location>
</feature>
<feature type="region of interest" description="Disordered" evidence="1">
    <location>
        <begin position="1"/>
        <end position="47"/>
    </location>
</feature>
<accession>A0A432XU84</accession>
<evidence type="ECO:0000256" key="1">
    <source>
        <dbReference type="SAM" id="MobiDB-lite"/>
    </source>
</evidence>
<dbReference type="Proteomes" id="UP000287649">
    <property type="component" value="Unassembled WGS sequence"/>
</dbReference>
<proteinExistence type="predicted"/>
<protein>
    <submittedName>
        <fullName evidence="2">Uncharacterized protein</fullName>
    </submittedName>
</protein>
<evidence type="ECO:0000313" key="2">
    <source>
        <dbReference type="EMBL" id="RUO52296.1"/>
    </source>
</evidence>
<keyword evidence="3" id="KW-1185">Reference proteome</keyword>
<organism evidence="2 3">
    <name type="scientific">Pseudidiomarina homiensis</name>
    <dbReference type="NCBI Taxonomy" id="364198"/>
    <lineage>
        <taxon>Bacteria</taxon>
        <taxon>Pseudomonadati</taxon>
        <taxon>Pseudomonadota</taxon>
        <taxon>Gammaproteobacteria</taxon>
        <taxon>Alteromonadales</taxon>
        <taxon>Idiomarinaceae</taxon>
        <taxon>Pseudidiomarina</taxon>
    </lineage>
</organism>
<dbReference type="AlphaFoldDB" id="A0A432XU84"/>
<sequence length="187" mass="20261">MHHVASTTEQDSNEESTAVVTNSTDLNDADVESQRAPPPSQSDAEIDGLTVNQSLHTLLTESGKGRVLETETLDELSVVELQQQVDALAQSQESTEQAGTVRLRLATLLSNQAQVYTNALQCSDELCAVMISDLSREHVSAALNELTRDEMLSNATSGGYLRIVEQEGTYYGVFVGVIDDGRTFGIR</sequence>
<gene>
    <name evidence="2" type="ORF">CWI70_11240</name>
</gene>
<evidence type="ECO:0000313" key="3">
    <source>
        <dbReference type="Proteomes" id="UP000287649"/>
    </source>
</evidence>
<dbReference type="EMBL" id="PIPX01000003">
    <property type="protein sequence ID" value="RUO52296.1"/>
    <property type="molecule type" value="Genomic_DNA"/>
</dbReference>
<comment type="caution">
    <text evidence="2">The sequence shown here is derived from an EMBL/GenBank/DDBJ whole genome shotgun (WGS) entry which is preliminary data.</text>
</comment>
<name>A0A432XU84_9GAMM</name>
<reference evidence="3" key="1">
    <citation type="journal article" date="2018" name="Front. Microbiol.">
        <title>Genome-Based Analysis Reveals the Taxonomy and Diversity of the Family Idiomarinaceae.</title>
        <authorList>
            <person name="Liu Y."/>
            <person name="Lai Q."/>
            <person name="Shao Z."/>
        </authorList>
    </citation>
    <scope>NUCLEOTIDE SEQUENCE [LARGE SCALE GENOMIC DNA]</scope>
    <source>
        <strain evidence="3">PO-M2</strain>
    </source>
</reference>